<reference evidence="1 2" key="1">
    <citation type="submission" date="2020-07" db="EMBL/GenBank/DDBJ databases">
        <authorList>
            <person name="Feng X."/>
        </authorList>
    </citation>
    <scope>NUCLEOTIDE SEQUENCE [LARGE SCALE GENOMIC DNA]</scope>
    <source>
        <strain evidence="1 2">JCM31066</strain>
    </source>
</reference>
<dbReference type="Pfam" id="PF05037">
    <property type="entry name" value="DUF669"/>
    <property type="match status" value="1"/>
</dbReference>
<accession>A0A842HDV0</accession>
<keyword evidence="2" id="KW-1185">Reference proteome</keyword>
<sequence length="145" mass="16117">MKYTSQNADNLPRFVPNGDYLVTVIEASETLSKAGDDMIKLKLEVEGHGVHLYDYLVATEASFWKIDTFRKAIGDRVVEGEEVELAAAALEGRQGHARLRIEEYQGKKSNKVELWITDRVPTATLKATPPATAQAQPEVDDDVPF</sequence>
<dbReference type="RefSeq" id="WP_185674756.1">
    <property type="nucleotide sequence ID" value="NZ_JACHVB010000014.1"/>
</dbReference>
<dbReference type="InterPro" id="IPR007731">
    <property type="entry name" value="DUF669"/>
</dbReference>
<evidence type="ECO:0000313" key="1">
    <source>
        <dbReference type="EMBL" id="MBC2593757.1"/>
    </source>
</evidence>
<dbReference type="EMBL" id="JACHVB010000014">
    <property type="protein sequence ID" value="MBC2593757.1"/>
    <property type="molecule type" value="Genomic_DNA"/>
</dbReference>
<gene>
    <name evidence="1" type="ORF">H5P28_05730</name>
</gene>
<comment type="caution">
    <text evidence="1">The sequence shown here is derived from an EMBL/GenBank/DDBJ whole genome shotgun (WGS) entry which is preliminary data.</text>
</comment>
<protein>
    <submittedName>
        <fullName evidence="1">DUF669 domain-containing protein</fullName>
    </submittedName>
</protein>
<organism evidence="1 2">
    <name type="scientific">Ruficoccus amylovorans</name>
    <dbReference type="NCBI Taxonomy" id="1804625"/>
    <lineage>
        <taxon>Bacteria</taxon>
        <taxon>Pseudomonadati</taxon>
        <taxon>Verrucomicrobiota</taxon>
        <taxon>Opitutia</taxon>
        <taxon>Puniceicoccales</taxon>
        <taxon>Cerasicoccaceae</taxon>
        <taxon>Ruficoccus</taxon>
    </lineage>
</organism>
<name>A0A842HDV0_9BACT</name>
<evidence type="ECO:0000313" key="2">
    <source>
        <dbReference type="Proteomes" id="UP000546464"/>
    </source>
</evidence>
<dbReference type="AlphaFoldDB" id="A0A842HDV0"/>
<dbReference type="Proteomes" id="UP000546464">
    <property type="component" value="Unassembled WGS sequence"/>
</dbReference>
<proteinExistence type="predicted"/>